<dbReference type="GO" id="GO:0022857">
    <property type="term" value="F:transmembrane transporter activity"/>
    <property type="evidence" value="ECO:0007669"/>
    <property type="project" value="InterPro"/>
</dbReference>
<reference evidence="9 10" key="1">
    <citation type="submission" date="2016-04" db="EMBL/GenBank/DDBJ databases">
        <title>A degradative enzymes factory behind the ericoid mycorrhizal symbiosis.</title>
        <authorList>
            <consortium name="DOE Joint Genome Institute"/>
            <person name="Martino E."/>
            <person name="Morin E."/>
            <person name="Grelet G."/>
            <person name="Kuo A."/>
            <person name="Kohler A."/>
            <person name="Daghino S."/>
            <person name="Barry K."/>
            <person name="Choi C."/>
            <person name="Cichocki N."/>
            <person name="Clum A."/>
            <person name="Copeland A."/>
            <person name="Hainaut M."/>
            <person name="Haridas S."/>
            <person name="Labutti K."/>
            <person name="Lindquist E."/>
            <person name="Lipzen A."/>
            <person name="Khouja H.-R."/>
            <person name="Murat C."/>
            <person name="Ohm R."/>
            <person name="Olson A."/>
            <person name="Spatafora J."/>
            <person name="Veneault-Fourrey C."/>
            <person name="Henrissat B."/>
            <person name="Grigoriev I."/>
            <person name="Martin F."/>
            <person name="Perotto S."/>
        </authorList>
    </citation>
    <scope>NUCLEOTIDE SEQUENCE [LARGE SCALE GENOMIC DNA]</scope>
    <source>
        <strain evidence="9 10">F</strain>
    </source>
</reference>
<evidence type="ECO:0000256" key="3">
    <source>
        <dbReference type="ARBA" id="ARBA00022692"/>
    </source>
</evidence>
<feature type="transmembrane region" description="Helical" evidence="7">
    <location>
        <begin position="166"/>
        <end position="188"/>
    </location>
</feature>
<feature type="transmembrane region" description="Helical" evidence="7">
    <location>
        <begin position="506"/>
        <end position="527"/>
    </location>
</feature>
<gene>
    <name evidence="9" type="ORF">L207DRAFT_494122</name>
</gene>
<dbReference type="PROSITE" id="PS50850">
    <property type="entry name" value="MFS"/>
    <property type="match status" value="1"/>
</dbReference>
<sequence>MEELKVQENRIGAAEGQSSQSQNEPSVDIIEYPTKSKLIMIVVALMLSMFLASLDMTILSTAIPRITSDFNSLDDIGWYASAFFLTIASFQSTWGKAYKYFPLKPVFLIGIGVFELGSLICGVSPNSVALIVGRAITGLGAAGILGGCYTIIAFSVPPMMRPAFTGILGATYGCASVIGPLLGGVFTAKVSWRWCFYVNLPIGGVSAAIILIFFKTPKGAIIANETTLREKILQMDLPGAGLIMAAVICYILAVQDGGVTRPWNSSVVIGLLVGFVLISIAFGIVEYLQQDRALLLPRLMKDRTMLVCCAFAALLGASFFVLLYYLPIYFQSVQGVSASESGVRNLPLILSMTLFIIISGGLVTVLGHFAPFLILGAVITCIGGGLLYTLDVGSPTSHWIGYQVLAGIGLGICFQTPIMVGQALAEPEDVATVTAILMFVQTIGGALLVSAAQAAFVNTLVSQIKVNSPDIDPALVVAAGATGLRQEFSEAHLPGILLSYMAALRVAYAISIAAGGTAALAALFAPWTSIKGKVKMG</sequence>
<feature type="transmembrane region" description="Helical" evidence="7">
    <location>
        <begin position="265"/>
        <end position="285"/>
    </location>
</feature>
<feature type="transmembrane region" description="Helical" evidence="7">
    <location>
        <begin position="194"/>
        <end position="214"/>
    </location>
</feature>
<evidence type="ECO:0000256" key="5">
    <source>
        <dbReference type="ARBA" id="ARBA00023136"/>
    </source>
</evidence>
<accession>A0A2J6REN0</accession>
<dbReference type="EMBL" id="KZ613950">
    <property type="protein sequence ID" value="PMD36964.1"/>
    <property type="molecule type" value="Genomic_DNA"/>
</dbReference>
<feature type="transmembrane region" description="Helical" evidence="7">
    <location>
        <begin position="305"/>
        <end position="326"/>
    </location>
</feature>
<evidence type="ECO:0000256" key="7">
    <source>
        <dbReference type="SAM" id="Phobius"/>
    </source>
</evidence>
<comment type="subcellular location">
    <subcellularLocation>
        <location evidence="1">Membrane</location>
        <topology evidence="1">Multi-pass membrane protein</topology>
    </subcellularLocation>
</comment>
<keyword evidence="4 7" id="KW-1133">Transmembrane helix</keyword>
<feature type="transmembrane region" description="Helical" evidence="7">
    <location>
        <begin position="402"/>
        <end position="421"/>
    </location>
</feature>
<organism evidence="9 10">
    <name type="scientific">Hyaloscypha variabilis (strain UAMH 11265 / GT02V1 / F)</name>
    <name type="common">Meliniomyces variabilis</name>
    <dbReference type="NCBI Taxonomy" id="1149755"/>
    <lineage>
        <taxon>Eukaryota</taxon>
        <taxon>Fungi</taxon>
        <taxon>Dikarya</taxon>
        <taxon>Ascomycota</taxon>
        <taxon>Pezizomycotina</taxon>
        <taxon>Leotiomycetes</taxon>
        <taxon>Helotiales</taxon>
        <taxon>Hyaloscyphaceae</taxon>
        <taxon>Hyaloscypha</taxon>
        <taxon>Hyaloscypha variabilis</taxon>
    </lineage>
</organism>
<dbReference type="Proteomes" id="UP000235786">
    <property type="component" value="Unassembled WGS sequence"/>
</dbReference>
<dbReference type="FunFam" id="1.20.1250.20:FF:000196">
    <property type="entry name" value="MFS toxin efflux pump (AflT)"/>
    <property type="match status" value="1"/>
</dbReference>
<dbReference type="AlphaFoldDB" id="A0A2J6REN0"/>
<evidence type="ECO:0000259" key="8">
    <source>
        <dbReference type="PROSITE" id="PS50850"/>
    </source>
</evidence>
<dbReference type="PANTHER" id="PTHR23501:SF177">
    <property type="entry name" value="MAJOR FACILITATOR SUPERFAMILY (MFS) PROFILE DOMAIN-CONTAINING PROTEIN-RELATED"/>
    <property type="match status" value="1"/>
</dbReference>
<dbReference type="GO" id="GO:0005886">
    <property type="term" value="C:plasma membrane"/>
    <property type="evidence" value="ECO:0007669"/>
    <property type="project" value="TreeGrafter"/>
</dbReference>
<feature type="region of interest" description="Disordered" evidence="6">
    <location>
        <begin position="1"/>
        <end position="22"/>
    </location>
</feature>
<feature type="transmembrane region" description="Helical" evidence="7">
    <location>
        <begin position="433"/>
        <end position="456"/>
    </location>
</feature>
<feature type="transmembrane region" description="Helical" evidence="7">
    <location>
        <begin position="38"/>
        <end position="64"/>
    </location>
</feature>
<keyword evidence="2" id="KW-0813">Transport</keyword>
<dbReference type="Pfam" id="PF07690">
    <property type="entry name" value="MFS_1"/>
    <property type="match status" value="1"/>
</dbReference>
<feature type="domain" description="Major facilitator superfamily (MFS) profile" evidence="8">
    <location>
        <begin position="41"/>
        <end position="533"/>
    </location>
</feature>
<dbReference type="CDD" id="cd17502">
    <property type="entry name" value="MFS_Azr1_MDR_like"/>
    <property type="match status" value="1"/>
</dbReference>
<dbReference type="FunFam" id="1.20.1720.10:FF:000012">
    <property type="entry name" value="MFS toxin efflux pump (AflT)"/>
    <property type="match status" value="1"/>
</dbReference>
<dbReference type="OrthoDB" id="10021397at2759"/>
<feature type="transmembrane region" description="Helical" evidence="7">
    <location>
        <begin position="372"/>
        <end position="390"/>
    </location>
</feature>
<keyword evidence="3 7" id="KW-0812">Transmembrane</keyword>
<feature type="transmembrane region" description="Helical" evidence="7">
    <location>
        <begin position="346"/>
        <end position="365"/>
    </location>
</feature>
<dbReference type="InterPro" id="IPR011701">
    <property type="entry name" value="MFS"/>
</dbReference>
<evidence type="ECO:0000256" key="6">
    <source>
        <dbReference type="SAM" id="MobiDB-lite"/>
    </source>
</evidence>
<feature type="transmembrane region" description="Helical" evidence="7">
    <location>
        <begin position="235"/>
        <end position="253"/>
    </location>
</feature>
<feature type="transmembrane region" description="Helical" evidence="7">
    <location>
        <begin position="76"/>
        <end position="94"/>
    </location>
</feature>
<dbReference type="Gene3D" id="1.20.1720.10">
    <property type="entry name" value="Multidrug resistance protein D"/>
    <property type="match status" value="1"/>
</dbReference>
<feature type="transmembrane region" description="Helical" evidence="7">
    <location>
        <begin position="131"/>
        <end position="154"/>
    </location>
</feature>
<dbReference type="SUPFAM" id="SSF103473">
    <property type="entry name" value="MFS general substrate transporter"/>
    <property type="match status" value="1"/>
</dbReference>
<dbReference type="Gene3D" id="1.20.1250.20">
    <property type="entry name" value="MFS general substrate transporter like domains"/>
    <property type="match status" value="1"/>
</dbReference>
<keyword evidence="10" id="KW-1185">Reference proteome</keyword>
<dbReference type="InterPro" id="IPR036259">
    <property type="entry name" value="MFS_trans_sf"/>
</dbReference>
<dbReference type="PANTHER" id="PTHR23501">
    <property type="entry name" value="MAJOR FACILITATOR SUPERFAMILY"/>
    <property type="match status" value="1"/>
</dbReference>
<evidence type="ECO:0000256" key="1">
    <source>
        <dbReference type="ARBA" id="ARBA00004141"/>
    </source>
</evidence>
<dbReference type="InterPro" id="IPR020846">
    <property type="entry name" value="MFS_dom"/>
</dbReference>
<evidence type="ECO:0000256" key="2">
    <source>
        <dbReference type="ARBA" id="ARBA00022448"/>
    </source>
</evidence>
<protein>
    <submittedName>
        <fullName evidence="9">Putative HC-toxin efflux carrier</fullName>
    </submittedName>
</protein>
<proteinExistence type="predicted"/>
<keyword evidence="5 7" id="KW-0472">Membrane</keyword>
<feature type="transmembrane region" description="Helical" evidence="7">
    <location>
        <begin position="106"/>
        <end position="125"/>
    </location>
</feature>
<dbReference type="PRINTS" id="PR01036">
    <property type="entry name" value="TCRTETB"/>
</dbReference>
<evidence type="ECO:0000313" key="10">
    <source>
        <dbReference type="Proteomes" id="UP000235786"/>
    </source>
</evidence>
<name>A0A2J6REN0_HYAVF</name>
<evidence type="ECO:0000256" key="4">
    <source>
        <dbReference type="ARBA" id="ARBA00022989"/>
    </source>
</evidence>
<evidence type="ECO:0000313" key="9">
    <source>
        <dbReference type="EMBL" id="PMD36964.1"/>
    </source>
</evidence>